<protein>
    <submittedName>
        <fullName evidence="2">Uncharacterized protein</fullName>
    </submittedName>
</protein>
<name>F1A0N8_DICPU</name>
<gene>
    <name evidence="2" type="ORF">DICPUDRAFT_158041</name>
</gene>
<dbReference type="GeneID" id="10510931"/>
<reference evidence="3" key="1">
    <citation type="journal article" date="2011" name="Genome Biol.">
        <title>Comparative genomics of the social amoebae Dictyostelium discoideum and Dictyostelium purpureum.</title>
        <authorList>
            <consortium name="US DOE Joint Genome Institute (JGI-PGF)"/>
            <person name="Sucgang R."/>
            <person name="Kuo A."/>
            <person name="Tian X."/>
            <person name="Salerno W."/>
            <person name="Parikh A."/>
            <person name="Feasley C.L."/>
            <person name="Dalin E."/>
            <person name="Tu H."/>
            <person name="Huang E."/>
            <person name="Barry K."/>
            <person name="Lindquist E."/>
            <person name="Shapiro H."/>
            <person name="Bruce D."/>
            <person name="Schmutz J."/>
            <person name="Salamov A."/>
            <person name="Fey P."/>
            <person name="Gaudet P."/>
            <person name="Anjard C."/>
            <person name="Babu M.M."/>
            <person name="Basu S."/>
            <person name="Bushmanova Y."/>
            <person name="van der Wel H."/>
            <person name="Katoh-Kurasawa M."/>
            <person name="Dinh C."/>
            <person name="Coutinho P.M."/>
            <person name="Saito T."/>
            <person name="Elias M."/>
            <person name="Schaap P."/>
            <person name="Kay R.R."/>
            <person name="Henrissat B."/>
            <person name="Eichinger L."/>
            <person name="Rivero F."/>
            <person name="Putnam N.H."/>
            <person name="West C.M."/>
            <person name="Loomis W.F."/>
            <person name="Chisholm R.L."/>
            <person name="Shaulsky G."/>
            <person name="Strassmann J.E."/>
            <person name="Queller D.C."/>
            <person name="Kuspa A."/>
            <person name="Grigoriev I.V."/>
        </authorList>
    </citation>
    <scope>NUCLEOTIDE SEQUENCE [LARGE SCALE GENOMIC DNA]</scope>
    <source>
        <strain evidence="3">QSDP1</strain>
    </source>
</reference>
<dbReference type="InParanoid" id="F1A0N8"/>
<sequence>MKIGMKQVKDSNSEFNDIINPNFNDNTSNNNISMNSNNSNNPNRIQYNIETIDTGNELIYSPENFSPAVRYNILYFMSIKSV</sequence>
<dbReference type="AlphaFoldDB" id="F1A0N8"/>
<evidence type="ECO:0000313" key="2">
    <source>
        <dbReference type="EMBL" id="EGC30238.1"/>
    </source>
</evidence>
<dbReference type="VEuPathDB" id="AmoebaDB:DICPUDRAFT_158041"/>
<dbReference type="EMBL" id="GL871345">
    <property type="protein sequence ID" value="EGC30238.1"/>
    <property type="molecule type" value="Genomic_DNA"/>
</dbReference>
<dbReference type="KEGG" id="dpp:DICPUDRAFT_158041"/>
<organism evidence="2 3">
    <name type="scientific">Dictyostelium purpureum</name>
    <name type="common">Slime mold</name>
    <dbReference type="NCBI Taxonomy" id="5786"/>
    <lineage>
        <taxon>Eukaryota</taxon>
        <taxon>Amoebozoa</taxon>
        <taxon>Evosea</taxon>
        <taxon>Eumycetozoa</taxon>
        <taxon>Dictyostelia</taxon>
        <taxon>Dictyosteliales</taxon>
        <taxon>Dictyosteliaceae</taxon>
        <taxon>Dictyostelium</taxon>
    </lineage>
</organism>
<evidence type="ECO:0000256" key="1">
    <source>
        <dbReference type="SAM" id="MobiDB-lite"/>
    </source>
</evidence>
<dbReference type="Proteomes" id="UP000001064">
    <property type="component" value="Unassembled WGS sequence"/>
</dbReference>
<feature type="region of interest" description="Disordered" evidence="1">
    <location>
        <begin position="22"/>
        <end position="43"/>
    </location>
</feature>
<dbReference type="RefSeq" id="XP_003293230.1">
    <property type="nucleotide sequence ID" value="XM_003293182.1"/>
</dbReference>
<keyword evidence="3" id="KW-1185">Reference proteome</keyword>
<accession>F1A0N8</accession>
<evidence type="ECO:0000313" key="3">
    <source>
        <dbReference type="Proteomes" id="UP000001064"/>
    </source>
</evidence>
<proteinExistence type="predicted"/>